<sequence>MTKLALLTAFCILPASFPAVFATPVSAPPPAWRMSYPDPALPLHYQEEETFFLTSFGFRAASTGESASTLAENAEGGTTGFSIDISSESFEVVQDLIALEGEHSFHLFHSDGTDSSLTLASPVAVTAGMKLFFESWLRYSTQSQIARVQLSTDDGATWPVTLYSLPGSGGETELSPSLQQLDLSPYAGETVRLRFLYESTGSYYPLTAPEHEPLVGWFFDNIQVGTSFIKRPYSIGDPSDDEQYYLELINRARADANAEAQRLAAPTDPDVIAAMNHFGVSIPQMIVEFADLENNVQPLAFNKKLLASARLHTQDMRDHVFQDHTSSPDAPAPNQPGDTPGDRATRQGYDFSYIGENIYLNALSVTHGHAAFEVDWGDDANDAPAYAGTVHDNDGMQDAPGHRLNLHNPLFKEAGIGILNTTGPLAGPQVVTQDFGQPQADTAYITGVIFDDSDGGKSYATGEGAGGVRVDVDGSVYYAISTTSGGYAVPVYRDGTYTVTFTAPGYPVQTRTVTVTNLQNVKVDWRRLRLNVETVTHSPGGLTSITFDPENESPGATFTLLKATAPGGPYSAVPEATPSGPSGPDNAYIYTYQHAPGEDLFFRILIQD</sequence>
<evidence type="ECO:0000313" key="4">
    <source>
        <dbReference type="Proteomes" id="UP000546464"/>
    </source>
</evidence>
<dbReference type="Gene3D" id="3.40.33.10">
    <property type="entry name" value="CAP"/>
    <property type="match status" value="1"/>
</dbReference>
<dbReference type="GO" id="GO:0030246">
    <property type="term" value="F:carbohydrate binding"/>
    <property type="evidence" value="ECO:0007669"/>
    <property type="project" value="InterPro"/>
</dbReference>
<dbReference type="SUPFAM" id="SSF55797">
    <property type="entry name" value="PR-1-like"/>
    <property type="match status" value="1"/>
</dbReference>
<comment type="caution">
    <text evidence="3">The sequence shown here is derived from an EMBL/GenBank/DDBJ whole genome shotgun (WGS) entry which is preliminary data.</text>
</comment>
<dbReference type="InterPro" id="IPR035940">
    <property type="entry name" value="CAP_sf"/>
</dbReference>
<evidence type="ECO:0008006" key="5">
    <source>
        <dbReference type="Google" id="ProtNLM"/>
    </source>
</evidence>
<feature type="chain" id="PRO_5032583292" description="SCP domain-containing protein" evidence="2">
    <location>
        <begin position="22"/>
        <end position="608"/>
    </location>
</feature>
<gene>
    <name evidence="3" type="ORF">H5P28_01740</name>
</gene>
<keyword evidence="2" id="KW-0732">Signal</keyword>
<dbReference type="EMBL" id="JACHVB010000012">
    <property type="protein sequence ID" value="MBC2592972.1"/>
    <property type="molecule type" value="Genomic_DNA"/>
</dbReference>
<dbReference type="AlphaFoldDB" id="A0A842H982"/>
<keyword evidence="4" id="KW-1185">Reference proteome</keyword>
<evidence type="ECO:0000256" key="1">
    <source>
        <dbReference type="SAM" id="MobiDB-lite"/>
    </source>
</evidence>
<dbReference type="CDD" id="cd05379">
    <property type="entry name" value="CAP_bacterial"/>
    <property type="match status" value="1"/>
</dbReference>
<dbReference type="Proteomes" id="UP000546464">
    <property type="component" value="Unassembled WGS sequence"/>
</dbReference>
<evidence type="ECO:0000313" key="3">
    <source>
        <dbReference type="EMBL" id="MBC2592972.1"/>
    </source>
</evidence>
<dbReference type="Gene3D" id="2.60.40.1120">
    <property type="entry name" value="Carboxypeptidase-like, regulatory domain"/>
    <property type="match status" value="1"/>
</dbReference>
<reference evidence="3 4" key="1">
    <citation type="submission" date="2020-07" db="EMBL/GenBank/DDBJ databases">
        <authorList>
            <person name="Feng X."/>
        </authorList>
    </citation>
    <scope>NUCLEOTIDE SEQUENCE [LARGE SCALE GENOMIC DNA]</scope>
    <source>
        <strain evidence="3 4">JCM31066</strain>
    </source>
</reference>
<dbReference type="PANTHER" id="PTHR31157">
    <property type="entry name" value="SCP DOMAIN-CONTAINING PROTEIN"/>
    <property type="match status" value="1"/>
</dbReference>
<evidence type="ECO:0000256" key="2">
    <source>
        <dbReference type="SAM" id="SignalP"/>
    </source>
</evidence>
<proteinExistence type="predicted"/>
<dbReference type="PANTHER" id="PTHR31157:SF1">
    <property type="entry name" value="SCP DOMAIN-CONTAINING PROTEIN"/>
    <property type="match status" value="1"/>
</dbReference>
<feature type="signal peptide" evidence="2">
    <location>
        <begin position="1"/>
        <end position="21"/>
    </location>
</feature>
<organism evidence="3 4">
    <name type="scientific">Ruficoccus amylovorans</name>
    <dbReference type="NCBI Taxonomy" id="1804625"/>
    <lineage>
        <taxon>Bacteria</taxon>
        <taxon>Pseudomonadati</taxon>
        <taxon>Verrucomicrobiota</taxon>
        <taxon>Opitutia</taxon>
        <taxon>Puniceicoccales</taxon>
        <taxon>Cerasicoccaceae</taxon>
        <taxon>Ruficoccus</taxon>
    </lineage>
</organism>
<dbReference type="SUPFAM" id="SSF49452">
    <property type="entry name" value="Starch-binding domain-like"/>
    <property type="match status" value="1"/>
</dbReference>
<protein>
    <recommendedName>
        <fullName evidence="5">SCP domain-containing protein</fullName>
    </recommendedName>
</protein>
<feature type="region of interest" description="Disordered" evidence="1">
    <location>
        <begin position="320"/>
        <end position="347"/>
    </location>
</feature>
<dbReference type="InterPro" id="IPR013784">
    <property type="entry name" value="Carb-bd-like_fold"/>
</dbReference>
<accession>A0A842H982</accession>
<name>A0A842H982_9BACT</name>
<dbReference type="RefSeq" id="WP_185673977.1">
    <property type="nucleotide sequence ID" value="NZ_JACHVB010000012.1"/>
</dbReference>